<evidence type="ECO:0000256" key="19">
    <source>
        <dbReference type="ARBA" id="ARBA00056965"/>
    </source>
</evidence>
<dbReference type="Gene3D" id="1.10.510.10">
    <property type="entry name" value="Transferase(Phosphotransferase) domain 1"/>
    <property type="match status" value="1"/>
</dbReference>
<dbReference type="Pfam" id="PF07714">
    <property type="entry name" value="PK_Tyr_Ser-Thr"/>
    <property type="match status" value="1"/>
</dbReference>
<keyword evidence="5 24" id="KW-0812">Transmembrane</keyword>
<feature type="domain" description="Protein kinase" evidence="26">
    <location>
        <begin position="318"/>
        <end position="590"/>
    </location>
</feature>
<evidence type="ECO:0000313" key="29">
    <source>
        <dbReference type="EnsemblMetazoa" id="CPIJ019614-PA"/>
    </source>
</evidence>
<reference evidence="29" key="2">
    <citation type="submission" date="2020-05" db="UniProtKB">
        <authorList>
            <consortium name="EnsemblMetazoa"/>
        </authorList>
    </citation>
    <scope>IDENTIFICATION</scope>
    <source>
        <strain evidence="29">JHB</strain>
    </source>
</reference>
<dbReference type="OMA" id="SWHIANG"/>
<keyword evidence="9 28" id="KW-0418">Kinase</keyword>
<dbReference type="InterPro" id="IPR011009">
    <property type="entry name" value="Kinase-like_dom_sf"/>
</dbReference>
<keyword evidence="10 21" id="KW-0067">ATP-binding</keyword>
<gene>
    <name evidence="29" type="primary">6053788</name>
    <name evidence="28" type="ORF">CpipJ_CPIJ019614</name>
</gene>
<feature type="binding site" evidence="22">
    <location>
        <position position="461"/>
    </location>
    <ligand>
        <name>Mg(2+)</name>
        <dbReference type="ChEBI" id="CHEBI:18420"/>
    </ligand>
</feature>
<dbReference type="GO" id="GO:0004714">
    <property type="term" value="F:transmembrane receptor protein tyrosine kinase activity"/>
    <property type="evidence" value="ECO:0007669"/>
    <property type="project" value="UniProtKB-EC"/>
</dbReference>
<dbReference type="SUPFAM" id="SSF48726">
    <property type="entry name" value="Immunoglobulin"/>
    <property type="match status" value="2"/>
</dbReference>
<dbReference type="InterPro" id="IPR017441">
    <property type="entry name" value="Protein_kinase_ATP_BS"/>
</dbReference>
<dbReference type="InterPro" id="IPR013783">
    <property type="entry name" value="Ig-like_fold"/>
</dbReference>
<dbReference type="AlphaFoldDB" id="B0XJJ2"/>
<dbReference type="InterPro" id="IPR008266">
    <property type="entry name" value="Tyr_kinase_AS"/>
</dbReference>
<dbReference type="PROSITE" id="PS50011">
    <property type="entry name" value="PROTEIN_KINASE_DOM"/>
    <property type="match status" value="1"/>
</dbReference>
<evidence type="ECO:0000256" key="25">
    <source>
        <dbReference type="SAM" id="SignalP"/>
    </source>
</evidence>
<dbReference type="EC" id="2.7.10.1" evidence="2"/>
<evidence type="ECO:0000256" key="12">
    <source>
        <dbReference type="ARBA" id="ARBA00023136"/>
    </source>
</evidence>
<keyword evidence="30" id="KW-1185">Reference proteome</keyword>
<evidence type="ECO:0000256" key="24">
    <source>
        <dbReference type="SAM" id="Phobius"/>
    </source>
</evidence>
<keyword evidence="16" id="KW-0325">Glycoprotein</keyword>
<feature type="transmembrane region" description="Helical" evidence="24">
    <location>
        <begin position="221"/>
        <end position="245"/>
    </location>
</feature>
<dbReference type="PRINTS" id="PR00109">
    <property type="entry name" value="TYRKINASE"/>
</dbReference>
<evidence type="ECO:0000256" key="22">
    <source>
        <dbReference type="PIRSR" id="PIRSR000615-3"/>
    </source>
</evidence>
<keyword evidence="4" id="KW-0808">Transferase</keyword>
<feature type="binding site" evidence="21 23">
    <location>
        <position position="352"/>
    </location>
    <ligand>
        <name>ATP</name>
        <dbReference type="ChEBI" id="CHEBI:30616"/>
    </ligand>
</feature>
<keyword evidence="7" id="KW-0677">Repeat</keyword>
<dbReference type="InParanoid" id="B0XJJ2"/>
<evidence type="ECO:0000256" key="23">
    <source>
        <dbReference type="PROSITE-ProRule" id="PRU10141"/>
    </source>
</evidence>
<keyword evidence="22" id="KW-0479">Metal-binding</keyword>
<evidence type="ECO:0000256" key="17">
    <source>
        <dbReference type="ARBA" id="ARBA00023319"/>
    </source>
</evidence>
<evidence type="ECO:0000259" key="27">
    <source>
        <dbReference type="PROSITE" id="PS50835"/>
    </source>
</evidence>
<dbReference type="PROSITE" id="PS50835">
    <property type="entry name" value="IG_LIKE"/>
    <property type="match status" value="2"/>
</dbReference>
<keyword evidence="11 24" id="KW-1133">Transmembrane helix</keyword>
<dbReference type="Gene3D" id="2.60.40.10">
    <property type="entry name" value="Immunoglobulins"/>
    <property type="match status" value="2"/>
</dbReference>
<feature type="signal peptide" evidence="25">
    <location>
        <begin position="1"/>
        <end position="17"/>
    </location>
</feature>
<keyword evidence="14" id="KW-1015">Disulfide bond</keyword>
<dbReference type="Pfam" id="PF07679">
    <property type="entry name" value="I-set"/>
    <property type="match status" value="1"/>
</dbReference>
<dbReference type="PROSITE" id="PS00107">
    <property type="entry name" value="PROTEIN_KINASE_ATP"/>
    <property type="match status" value="1"/>
</dbReference>
<dbReference type="HOGENOM" id="CLU_000288_74_1_1"/>
<evidence type="ECO:0000259" key="26">
    <source>
        <dbReference type="PROSITE" id="PS50011"/>
    </source>
</evidence>
<dbReference type="GO" id="GO:0007169">
    <property type="term" value="P:cell surface receptor protein tyrosine kinase signaling pathway"/>
    <property type="evidence" value="ECO:0007669"/>
    <property type="project" value="TreeGrafter"/>
</dbReference>
<evidence type="ECO:0000256" key="13">
    <source>
        <dbReference type="ARBA" id="ARBA00023137"/>
    </source>
</evidence>
<evidence type="ECO:0000256" key="14">
    <source>
        <dbReference type="ARBA" id="ARBA00023157"/>
    </source>
</evidence>
<dbReference type="PANTHER" id="PTHR24416:SF550">
    <property type="entry name" value="FIBROBLAST GROWTH FACTOR RECEPTOR HOMOLOG 1-RELATED"/>
    <property type="match status" value="1"/>
</dbReference>
<dbReference type="GO" id="GO:0030154">
    <property type="term" value="P:cell differentiation"/>
    <property type="evidence" value="ECO:0007669"/>
    <property type="project" value="UniProtKB-ARBA"/>
</dbReference>
<proteinExistence type="predicted"/>
<evidence type="ECO:0000256" key="15">
    <source>
        <dbReference type="ARBA" id="ARBA00023170"/>
    </source>
</evidence>
<dbReference type="Gene3D" id="3.30.200.20">
    <property type="entry name" value="Phosphorylase Kinase, domain 1"/>
    <property type="match status" value="1"/>
</dbReference>
<dbReference type="InterPro" id="IPR003599">
    <property type="entry name" value="Ig_sub"/>
</dbReference>
<feature type="active site" description="Proton acceptor" evidence="20">
    <location>
        <position position="456"/>
    </location>
</feature>
<comment type="subcellular location">
    <subcellularLocation>
        <location evidence="1">Membrane</location>
        <topology evidence="1">Single-pass membrane protein</topology>
    </subcellularLocation>
</comment>
<dbReference type="InterPro" id="IPR007110">
    <property type="entry name" value="Ig-like_dom"/>
</dbReference>
<dbReference type="PROSITE" id="PS00109">
    <property type="entry name" value="PROTEIN_KINASE_TYR"/>
    <property type="match status" value="1"/>
</dbReference>
<dbReference type="KEGG" id="cqu:CpipJ_CPIJ019614"/>
<evidence type="ECO:0000256" key="1">
    <source>
        <dbReference type="ARBA" id="ARBA00004167"/>
    </source>
</evidence>
<evidence type="ECO:0000256" key="8">
    <source>
        <dbReference type="ARBA" id="ARBA00022741"/>
    </source>
</evidence>
<dbReference type="InterPro" id="IPR003598">
    <property type="entry name" value="Ig_sub2"/>
</dbReference>
<dbReference type="InterPro" id="IPR036179">
    <property type="entry name" value="Ig-like_dom_sf"/>
</dbReference>
<keyword evidence="8 21" id="KW-0547">Nucleotide-binding</keyword>
<evidence type="ECO:0000256" key="20">
    <source>
        <dbReference type="PIRSR" id="PIRSR000615-1"/>
    </source>
</evidence>
<evidence type="ECO:0000256" key="10">
    <source>
        <dbReference type="ARBA" id="ARBA00022840"/>
    </source>
</evidence>
<dbReference type="GO" id="GO:0005886">
    <property type="term" value="C:plasma membrane"/>
    <property type="evidence" value="ECO:0007669"/>
    <property type="project" value="TreeGrafter"/>
</dbReference>
<dbReference type="VEuPathDB" id="VectorBase:CQUJHB004607"/>
<comment type="catalytic activity">
    <reaction evidence="18">
        <text>L-tyrosyl-[protein] + ATP = O-phospho-L-tyrosyl-[protein] + ADP + H(+)</text>
        <dbReference type="Rhea" id="RHEA:10596"/>
        <dbReference type="Rhea" id="RHEA-COMP:10136"/>
        <dbReference type="Rhea" id="RHEA-COMP:20101"/>
        <dbReference type="ChEBI" id="CHEBI:15378"/>
        <dbReference type="ChEBI" id="CHEBI:30616"/>
        <dbReference type="ChEBI" id="CHEBI:46858"/>
        <dbReference type="ChEBI" id="CHEBI:61978"/>
        <dbReference type="ChEBI" id="CHEBI:456216"/>
        <dbReference type="EC" id="2.7.10.1"/>
    </reaction>
</comment>
<dbReference type="FunFam" id="1.10.510.10:FF:000554">
    <property type="entry name" value="Predicted protein"/>
    <property type="match status" value="1"/>
</dbReference>
<evidence type="ECO:0000256" key="3">
    <source>
        <dbReference type="ARBA" id="ARBA00022553"/>
    </source>
</evidence>
<protein>
    <recommendedName>
        <fullName evidence="2">receptor protein-tyrosine kinase</fullName>
        <ecNumber evidence="2">2.7.10.1</ecNumber>
    </recommendedName>
</protein>
<dbReference type="CDD" id="cd00096">
    <property type="entry name" value="Ig"/>
    <property type="match status" value="1"/>
</dbReference>
<dbReference type="SMART" id="SM00219">
    <property type="entry name" value="TyrKc"/>
    <property type="match status" value="1"/>
</dbReference>
<dbReference type="SMART" id="SM00408">
    <property type="entry name" value="IGc2"/>
    <property type="match status" value="2"/>
</dbReference>
<evidence type="ECO:0000256" key="18">
    <source>
        <dbReference type="ARBA" id="ARBA00051243"/>
    </source>
</evidence>
<feature type="domain" description="Ig-like" evidence="27">
    <location>
        <begin position="119"/>
        <end position="200"/>
    </location>
</feature>
<keyword evidence="15" id="KW-0675">Receptor</keyword>
<evidence type="ECO:0000256" key="21">
    <source>
        <dbReference type="PIRSR" id="PIRSR000615-2"/>
    </source>
</evidence>
<dbReference type="PANTHER" id="PTHR24416">
    <property type="entry name" value="TYROSINE-PROTEIN KINASE RECEPTOR"/>
    <property type="match status" value="1"/>
</dbReference>
<comment type="function">
    <text evidence="19">Receptor for basic fibroblast growth factor.</text>
</comment>
<dbReference type="InterPro" id="IPR050122">
    <property type="entry name" value="RTK"/>
</dbReference>
<dbReference type="GO" id="GO:0007399">
    <property type="term" value="P:nervous system development"/>
    <property type="evidence" value="ECO:0007669"/>
    <property type="project" value="UniProtKB-ARBA"/>
</dbReference>
<dbReference type="GO" id="GO:0005524">
    <property type="term" value="F:ATP binding"/>
    <property type="evidence" value="ECO:0007669"/>
    <property type="project" value="UniProtKB-UniRule"/>
</dbReference>
<dbReference type="FunFam" id="3.30.200.20:FF:000593">
    <property type="entry name" value="Predicted protein"/>
    <property type="match status" value="1"/>
</dbReference>
<dbReference type="STRING" id="7176.B0XJJ2"/>
<evidence type="ECO:0000256" key="4">
    <source>
        <dbReference type="ARBA" id="ARBA00022679"/>
    </source>
</evidence>
<dbReference type="OrthoDB" id="7742632at2759"/>
<sequence length="590" mass="67324">MNHQLALLIWTIVLANAASKGKVIPEQKPYVTKAERTVIVTLDRDRQHAVLPCEVGGNPTDYTWFKNTEKMDLSHYRFNLTDNLLTIDLLIFLDNGEYTCSACNDAGSANSTVNLEVKVEVDETILTNRTATVGSFVTFVCSLRFIDMARNPSIDYQYFKSDGDRLELKSSQNILKFENVSFSDAGWYICKAFYYEKELYIEVANRSVFLQVVNESSEVPLYAILVPVMLLILALMVGFVIYFYCQTQLKKTYYERLIKVVTVSRNAAQGSSESFQMPVVKIEKHRTVMVQNDAYDSLPDLEYEFPVDLRWELPRQRIVLGKLLGEGAFGRVVQGKASGFAEGANSIPVAVKMLRENHTDEDVKDLVCELEIMKMIGKHPNVISLVGCCSNKGPLYVIIEYATHGNLKNFLRGFRFEGSFDKLDKQAISVQRLVTFALQIATGMEYLSSIKCIHRDLAARNILVSEGYVMKIADFGLARDVQDHEYYRKMTAGKVPIRWMAPESLENFFFDSRTDVWSFGVLLWEIMTLGAQPYQNISAWEHLLQHLKEGNRLKEPTQCPWNVYSVMKECWQITPEQRPSFGGIVERLKL</sequence>
<keyword evidence="22" id="KW-0460">Magnesium</keyword>
<evidence type="ECO:0000256" key="2">
    <source>
        <dbReference type="ARBA" id="ARBA00011902"/>
    </source>
</evidence>
<evidence type="ECO:0000256" key="5">
    <source>
        <dbReference type="ARBA" id="ARBA00022692"/>
    </source>
</evidence>
<evidence type="ECO:0000256" key="11">
    <source>
        <dbReference type="ARBA" id="ARBA00022989"/>
    </source>
</evidence>
<keyword evidence="6 25" id="KW-0732">Signal</keyword>
<dbReference type="eggNOG" id="KOG0200">
    <property type="taxonomic scope" value="Eukaryota"/>
</dbReference>
<dbReference type="EnsemblMetazoa" id="CPIJ019614-RA">
    <property type="protein sequence ID" value="CPIJ019614-PA"/>
    <property type="gene ID" value="CPIJ019614"/>
</dbReference>
<evidence type="ECO:0000256" key="9">
    <source>
        <dbReference type="ARBA" id="ARBA00022777"/>
    </source>
</evidence>
<dbReference type="InterPro" id="IPR013098">
    <property type="entry name" value="Ig_I-set"/>
</dbReference>
<accession>B0XJJ2</accession>
<dbReference type="GO" id="GO:0046872">
    <property type="term" value="F:metal ion binding"/>
    <property type="evidence" value="ECO:0007669"/>
    <property type="project" value="UniProtKB-KW"/>
</dbReference>
<evidence type="ECO:0000313" key="28">
    <source>
        <dbReference type="EMBL" id="EDS30463.1"/>
    </source>
</evidence>
<organism>
    <name type="scientific">Culex quinquefasciatus</name>
    <name type="common">Southern house mosquito</name>
    <name type="synonym">Culex pungens</name>
    <dbReference type="NCBI Taxonomy" id="7176"/>
    <lineage>
        <taxon>Eukaryota</taxon>
        <taxon>Metazoa</taxon>
        <taxon>Ecdysozoa</taxon>
        <taxon>Arthropoda</taxon>
        <taxon>Hexapoda</taxon>
        <taxon>Insecta</taxon>
        <taxon>Pterygota</taxon>
        <taxon>Neoptera</taxon>
        <taxon>Endopterygota</taxon>
        <taxon>Diptera</taxon>
        <taxon>Nematocera</taxon>
        <taxon>Culicoidea</taxon>
        <taxon>Culicidae</taxon>
        <taxon>Culicinae</taxon>
        <taxon>Culicini</taxon>
        <taxon>Culex</taxon>
        <taxon>Culex</taxon>
    </lineage>
</organism>
<keyword evidence="17" id="KW-0393">Immunoglobulin domain</keyword>
<feature type="binding site" evidence="22">
    <location>
        <position position="474"/>
    </location>
    <ligand>
        <name>Mg(2+)</name>
        <dbReference type="ChEBI" id="CHEBI:18420"/>
    </ligand>
</feature>
<dbReference type="InterPro" id="IPR020635">
    <property type="entry name" value="Tyr_kinase_cat_dom"/>
</dbReference>
<evidence type="ECO:0000256" key="6">
    <source>
        <dbReference type="ARBA" id="ARBA00022729"/>
    </source>
</evidence>
<dbReference type="EMBL" id="DS233533">
    <property type="protein sequence ID" value="EDS30463.1"/>
    <property type="molecule type" value="Genomic_DNA"/>
</dbReference>
<feature type="binding site" evidence="21">
    <location>
        <begin position="325"/>
        <end position="332"/>
    </location>
    <ligand>
        <name>ATP</name>
        <dbReference type="ChEBI" id="CHEBI:30616"/>
    </ligand>
</feature>
<feature type="domain" description="Ig-like" evidence="27">
    <location>
        <begin position="29"/>
        <end position="116"/>
    </location>
</feature>
<evidence type="ECO:0000313" key="30">
    <source>
        <dbReference type="Proteomes" id="UP000002320"/>
    </source>
</evidence>
<dbReference type="GO" id="GO:0043235">
    <property type="term" value="C:receptor complex"/>
    <property type="evidence" value="ECO:0007669"/>
    <property type="project" value="TreeGrafter"/>
</dbReference>
<keyword evidence="12 24" id="KW-0472">Membrane</keyword>
<keyword evidence="3" id="KW-0597">Phosphoprotein</keyword>
<dbReference type="SMART" id="SM00409">
    <property type="entry name" value="IG"/>
    <property type="match status" value="2"/>
</dbReference>
<name>B0XJJ2_CULQU</name>
<evidence type="ECO:0000256" key="7">
    <source>
        <dbReference type="ARBA" id="ARBA00022737"/>
    </source>
</evidence>
<feature type="chain" id="PRO_5011409553" description="receptor protein-tyrosine kinase" evidence="25">
    <location>
        <begin position="18"/>
        <end position="590"/>
    </location>
</feature>
<dbReference type="SUPFAM" id="SSF56112">
    <property type="entry name" value="Protein kinase-like (PK-like)"/>
    <property type="match status" value="1"/>
</dbReference>
<dbReference type="Proteomes" id="UP000002320">
    <property type="component" value="Unassembled WGS sequence"/>
</dbReference>
<dbReference type="PIRSF" id="PIRSF000615">
    <property type="entry name" value="TyrPK_CSF1-R"/>
    <property type="match status" value="1"/>
</dbReference>
<keyword evidence="13" id="KW-0829">Tyrosine-protein kinase</keyword>
<evidence type="ECO:0000256" key="16">
    <source>
        <dbReference type="ARBA" id="ARBA00023180"/>
    </source>
</evidence>
<dbReference type="VEuPathDB" id="VectorBase:CPIJ019614"/>
<dbReference type="VEuPathDB" id="VectorBase:CQUJHB004291"/>
<reference evidence="28" key="1">
    <citation type="submission" date="2007-03" db="EMBL/GenBank/DDBJ databases">
        <title>Annotation of Culex pipiens quinquefasciatus.</title>
        <authorList>
            <consortium name="The Broad Institute Genome Sequencing Platform"/>
            <person name="Atkinson P.W."/>
            <person name="Hemingway J."/>
            <person name="Christensen B.M."/>
            <person name="Higgs S."/>
            <person name="Kodira C."/>
            <person name="Hannick L."/>
            <person name="Megy K."/>
            <person name="O'Leary S."/>
            <person name="Pearson M."/>
            <person name="Haas B.J."/>
            <person name="Mauceli E."/>
            <person name="Wortman J.R."/>
            <person name="Lee N.H."/>
            <person name="Guigo R."/>
            <person name="Stanke M."/>
            <person name="Alvarado L."/>
            <person name="Amedeo P."/>
            <person name="Antoine C.H."/>
            <person name="Arensburger P."/>
            <person name="Bidwell S.L."/>
            <person name="Crawford M."/>
            <person name="Camaro F."/>
            <person name="Devon K."/>
            <person name="Engels R."/>
            <person name="Hammond M."/>
            <person name="Howarth C."/>
            <person name="Koehrsen M."/>
            <person name="Lawson D."/>
            <person name="Montgomery P."/>
            <person name="Nene V."/>
            <person name="Nusbaum C."/>
            <person name="Puiu D."/>
            <person name="Romero-Severson J."/>
            <person name="Severson D.W."/>
            <person name="Shumway M."/>
            <person name="Sisk P."/>
            <person name="Stolte C."/>
            <person name="Zeng Q."/>
            <person name="Eisenstadt E."/>
            <person name="Fraser-Liggett C."/>
            <person name="Strausberg R."/>
            <person name="Galagan J."/>
            <person name="Birren B."/>
            <person name="Collins F.H."/>
        </authorList>
    </citation>
    <scope>NUCLEOTIDE SEQUENCE [LARGE SCALE GENOMIC DNA]</scope>
    <source>
        <strain evidence="28">JHB</strain>
    </source>
</reference>
<dbReference type="InterPro" id="IPR001245">
    <property type="entry name" value="Ser-Thr/Tyr_kinase_cat_dom"/>
</dbReference>
<feature type="binding site" evidence="21">
    <location>
        <position position="460"/>
    </location>
    <ligand>
        <name>ATP</name>
        <dbReference type="ChEBI" id="CHEBI:30616"/>
    </ligand>
</feature>
<dbReference type="InterPro" id="IPR000719">
    <property type="entry name" value="Prot_kinase_dom"/>
</dbReference>